<reference evidence="3 4" key="1">
    <citation type="submission" date="2014-08" db="EMBL/GenBank/DDBJ databases">
        <title>Comparative genomics of the Paenibacillus odorifer group.</title>
        <authorList>
            <person name="den Bakker H.C."/>
            <person name="Tsai Y.-C."/>
            <person name="Martin N."/>
            <person name="Korlach J."/>
            <person name="Wiedmann M."/>
        </authorList>
    </citation>
    <scope>NUCLEOTIDE SEQUENCE [LARGE SCALE GENOMIC DNA]</scope>
    <source>
        <strain evidence="3 4">DSM 14472</strain>
    </source>
</reference>
<keyword evidence="4" id="KW-1185">Reference proteome</keyword>
<name>A0A089N2R7_9BACL</name>
<feature type="transmembrane region" description="Helical" evidence="2">
    <location>
        <begin position="478"/>
        <end position="494"/>
    </location>
</feature>
<dbReference type="PANTHER" id="PTHR38434:SF1">
    <property type="entry name" value="BLL2549 PROTEIN"/>
    <property type="match status" value="1"/>
</dbReference>
<organism evidence="3 4">
    <name type="scientific">Paenibacillus stellifer</name>
    <dbReference type="NCBI Taxonomy" id="169760"/>
    <lineage>
        <taxon>Bacteria</taxon>
        <taxon>Bacillati</taxon>
        <taxon>Bacillota</taxon>
        <taxon>Bacilli</taxon>
        <taxon>Bacillales</taxon>
        <taxon>Paenibacillaceae</taxon>
        <taxon>Paenibacillus</taxon>
    </lineage>
</organism>
<keyword evidence="2" id="KW-0472">Membrane</keyword>
<feature type="transmembrane region" description="Helical" evidence="2">
    <location>
        <begin position="632"/>
        <end position="650"/>
    </location>
</feature>
<dbReference type="RefSeq" id="WP_038694460.1">
    <property type="nucleotide sequence ID" value="NZ_CP009286.1"/>
</dbReference>
<dbReference type="STRING" id="169760.PSTEL_07675"/>
<keyword evidence="1" id="KW-0175">Coiled coil</keyword>
<feature type="transmembrane region" description="Helical" evidence="2">
    <location>
        <begin position="285"/>
        <end position="306"/>
    </location>
</feature>
<dbReference type="AlphaFoldDB" id="A0A089N2R7"/>
<feature type="coiled-coil region" evidence="1">
    <location>
        <begin position="126"/>
        <end position="168"/>
    </location>
</feature>
<feature type="transmembrane region" description="Helical" evidence="2">
    <location>
        <begin position="813"/>
        <end position="830"/>
    </location>
</feature>
<proteinExistence type="predicted"/>
<evidence type="ECO:0000313" key="3">
    <source>
        <dbReference type="EMBL" id="AIQ62999.1"/>
    </source>
</evidence>
<feature type="transmembrane region" description="Helical" evidence="2">
    <location>
        <begin position="338"/>
        <end position="356"/>
    </location>
</feature>
<evidence type="ECO:0000313" key="4">
    <source>
        <dbReference type="Proteomes" id="UP000029507"/>
    </source>
</evidence>
<evidence type="ECO:0000256" key="1">
    <source>
        <dbReference type="SAM" id="Coils"/>
    </source>
</evidence>
<feature type="transmembrane region" description="Helical" evidence="2">
    <location>
        <begin position="418"/>
        <end position="438"/>
    </location>
</feature>
<protein>
    <submittedName>
        <fullName evidence="3">Membrane protein</fullName>
    </submittedName>
</protein>
<feature type="transmembrane region" description="Helical" evidence="2">
    <location>
        <begin position="230"/>
        <end position="252"/>
    </location>
</feature>
<feature type="transmembrane region" description="Helical" evidence="2">
    <location>
        <begin position="529"/>
        <end position="549"/>
    </location>
</feature>
<dbReference type="PANTHER" id="PTHR38434">
    <property type="entry name" value="BLL2549 PROTEIN"/>
    <property type="match status" value="1"/>
</dbReference>
<dbReference type="HOGENOM" id="CLU_333657_0_0_9"/>
<feature type="transmembrane region" description="Helical" evidence="2">
    <location>
        <begin position="758"/>
        <end position="775"/>
    </location>
</feature>
<dbReference type="KEGG" id="pste:PSTEL_07675"/>
<gene>
    <name evidence="3" type="ORF">PSTEL_07675</name>
</gene>
<feature type="transmembrane region" description="Helical" evidence="2">
    <location>
        <begin position="561"/>
        <end position="579"/>
    </location>
</feature>
<dbReference type="EMBL" id="CP009286">
    <property type="protein sequence ID" value="AIQ62999.1"/>
    <property type="molecule type" value="Genomic_DNA"/>
</dbReference>
<feature type="coiled-coil region" evidence="1">
    <location>
        <begin position="1"/>
        <end position="75"/>
    </location>
</feature>
<feature type="transmembrane region" description="Helical" evidence="2">
    <location>
        <begin position="313"/>
        <end position="332"/>
    </location>
</feature>
<sequence>MKELKDRLRTMKDRQDKLMKEYQTLISELSSDDLMLENEHINRRLEELEQSLASLQAESDKLKSENRSLREALTEQMMNEKLRIVRVSSEKLHTYFGAQSKAYQDRLTVFEDMTKISVNRMHRTMSRYLEEEKTDISDRLDQLKGEIEERIERNRKLHEEESNKLLGEMDGKLNALAAEPVSEETIRRRREQNRIEMKIGQGWINRLGILLIILGVGAAFKYSYSNWFTGYMKSAAFFLLGALMLAGGEWLFRKGRGTFALGLLGGGISVLYGSVFYSYFLLEVIGLYTGLALSVLITLTGVLLSIRYQSRSICSLALVGGYLPVYSYIGAFGLEGSAVYAAMGYLFLLNLSILLISLRRRWIIVNYISFAFNTPSMLLLIYLSDHNFASMLYAAVTFAMYLAITLSYPFKHRAKLSWWDFSLLGVNTLVSCITMYVLFIDSGLGDYKGALALLFCLMYFGLGRMLEKLMPREQHSMVLFYSVALTFAVLMIPFQLGQVWWSMGWLIEGIALIAFAGKQQIKNLERAGWGLLLLCLGSFFGLNVPLELFPGYGDDLFNLKYTFITAGMLAVAWIYGLRYRGKDYLIHTGSAEVRLTFCFKYAAVLNFWAYLLYESVQLTNLALPQDDVHYRFYQMMLSAVFTFGIAYVLPRLPLFYDSILRVFALFLHGVGSAIGLGIMIGIPALRPVLSENGAADYIALALLVIVNVLIVLNGRNLLKSEIQRRYASLEFYPVALAVYMLVIVTAFLSVQLHLNNGGLSFSIIYLLLALLYIIYGFRFRFVYIRRFGLGLTLLATGKLLLYDLSLLTSGSKIIAYFSFGVCLLGISYIYQKVSDKLGDHYGEHVSVQKD</sequence>
<evidence type="ECO:0000256" key="2">
    <source>
        <dbReference type="SAM" id="Phobius"/>
    </source>
</evidence>
<feature type="transmembrane region" description="Helical" evidence="2">
    <location>
        <begin position="730"/>
        <end position="752"/>
    </location>
</feature>
<feature type="transmembrane region" description="Helical" evidence="2">
    <location>
        <begin position="259"/>
        <end position="279"/>
    </location>
</feature>
<feature type="transmembrane region" description="Helical" evidence="2">
    <location>
        <begin position="363"/>
        <end position="382"/>
    </location>
</feature>
<feature type="transmembrane region" description="Helical" evidence="2">
    <location>
        <begin position="500"/>
        <end position="517"/>
    </location>
</feature>
<keyword evidence="2" id="KW-0812">Transmembrane</keyword>
<feature type="transmembrane region" description="Helical" evidence="2">
    <location>
        <begin position="388"/>
        <end position="406"/>
    </location>
</feature>
<accession>A0A089N2R7</accession>
<dbReference type="InterPro" id="IPR019286">
    <property type="entry name" value="DUF2339_TM"/>
</dbReference>
<dbReference type="Proteomes" id="UP000029507">
    <property type="component" value="Chromosome"/>
</dbReference>
<feature type="transmembrane region" description="Helical" evidence="2">
    <location>
        <begin position="203"/>
        <end position="224"/>
    </location>
</feature>
<feature type="transmembrane region" description="Helical" evidence="2">
    <location>
        <begin position="591"/>
        <end position="612"/>
    </location>
</feature>
<feature type="transmembrane region" description="Helical" evidence="2">
    <location>
        <begin position="697"/>
        <end position="718"/>
    </location>
</feature>
<keyword evidence="2" id="KW-1133">Transmembrane helix</keyword>
<dbReference type="OrthoDB" id="2078443at2"/>
<feature type="transmembrane region" description="Helical" evidence="2">
    <location>
        <begin position="662"/>
        <end position="685"/>
    </location>
</feature>
<dbReference type="Pfam" id="PF10101">
    <property type="entry name" value="DUF2339"/>
    <property type="match status" value="1"/>
</dbReference>
<feature type="transmembrane region" description="Helical" evidence="2">
    <location>
        <begin position="787"/>
        <end position="807"/>
    </location>
</feature>
<feature type="transmembrane region" description="Helical" evidence="2">
    <location>
        <begin position="450"/>
        <end position="466"/>
    </location>
</feature>